<feature type="non-terminal residue" evidence="2">
    <location>
        <position position="69"/>
    </location>
</feature>
<keyword evidence="1" id="KW-0732">Signal</keyword>
<feature type="non-terminal residue" evidence="2">
    <location>
        <position position="1"/>
    </location>
</feature>
<sequence length="69" mass="7514">IVTSLLLCLCVRATTSVEDPRRIHIILATIGLLCSATCLDKCCDTNWHKSLVVDMDFVSSSVLFICANA</sequence>
<gene>
    <name evidence="2" type="ORF">BOLC7T46665H</name>
</gene>
<feature type="signal peptide" evidence="1">
    <location>
        <begin position="1"/>
        <end position="16"/>
    </location>
</feature>
<accession>A0A3P6F6J9</accession>
<evidence type="ECO:0000256" key="1">
    <source>
        <dbReference type="SAM" id="SignalP"/>
    </source>
</evidence>
<proteinExistence type="predicted"/>
<reference evidence="2" key="1">
    <citation type="submission" date="2018-11" db="EMBL/GenBank/DDBJ databases">
        <authorList>
            <consortium name="Genoscope - CEA"/>
            <person name="William W."/>
        </authorList>
    </citation>
    <scope>NUCLEOTIDE SEQUENCE</scope>
</reference>
<dbReference type="EMBL" id="LR031876">
    <property type="protein sequence ID" value="VDD41105.1"/>
    <property type="molecule type" value="Genomic_DNA"/>
</dbReference>
<evidence type="ECO:0000313" key="2">
    <source>
        <dbReference type="EMBL" id="VDD41105.1"/>
    </source>
</evidence>
<name>A0A3P6F6J9_BRAOL</name>
<dbReference type="AlphaFoldDB" id="A0A3P6F6J9"/>
<organism evidence="2">
    <name type="scientific">Brassica oleracea</name>
    <name type="common">Wild cabbage</name>
    <dbReference type="NCBI Taxonomy" id="3712"/>
    <lineage>
        <taxon>Eukaryota</taxon>
        <taxon>Viridiplantae</taxon>
        <taxon>Streptophyta</taxon>
        <taxon>Embryophyta</taxon>
        <taxon>Tracheophyta</taxon>
        <taxon>Spermatophyta</taxon>
        <taxon>Magnoliopsida</taxon>
        <taxon>eudicotyledons</taxon>
        <taxon>Gunneridae</taxon>
        <taxon>Pentapetalae</taxon>
        <taxon>rosids</taxon>
        <taxon>malvids</taxon>
        <taxon>Brassicales</taxon>
        <taxon>Brassicaceae</taxon>
        <taxon>Brassiceae</taxon>
        <taxon>Brassica</taxon>
    </lineage>
</organism>
<feature type="chain" id="PRO_5018086470" evidence="1">
    <location>
        <begin position="17"/>
        <end position="69"/>
    </location>
</feature>
<protein>
    <submittedName>
        <fullName evidence="2">Uncharacterized protein</fullName>
    </submittedName>
</protein>